<evidence type="ECO:0000313" key="2">
    <source>
        <dbReference type="Proteomes" id="UP000694726"/>
    </source>
</evidence>
<protein>
    <recommendedName>
        <fullName evidence="3">DUF1725 domain-containing protein</fullName>
    </recommendedName>
</protein>
<sequence>MTRKDTCTPMFIAALCTIAKTWNQPKCPSTEAWIKMWYIYTMEYYSAIKRNEIPAFLATWMDLEIIMLSEVRQQDTNNICSH</sequence>
<evidence type="ECO:0008006" key="3">
    <source>
        <dbReference type="Google" id="ProtNLM"/>
    </source>
</evidence>
<dbReference type="Proteomes" id="UP000694726">
    <property type="component" value="Unplaced"/>
</dbReference>
<name>A0A8D0NDV8_PIG</name>
<evidence type="ECO:0000313" key="1">
    <source>
        <dbReference type="Ensembl" id="ENSSSCP00015017261.1"/>
    </source>
</evidence>
<dbReference type="AlphaFoldDB" id="A0A8D0NDV8"/>
<accession>A0A8D0NDV8</accession>
<proteinExistence type="predicted"/>
<dbReference type="Ensembl" id="ENSSSCT00015043726.1">
    <property type="protein sequence ID" value="ENSSSCP00015017261.1"/>
    <property type="gene ID" value="ENSSSCG00015033067.1"/>
</dbReference>
<organism evidence="1 2">
    <name type="scientific">Sus scrofa</name>
    <name type="common">Pig</name>
    <dbReference type="NCBI Taxonomy" id="9823"/>
    <lineage>
        <taxon>Eukaryota</taxon>
        <taxon>Metazoa</taxon>
        <taxon>Chordata</taxon>
        <taxon>Craniata</taxon>
        <taxon>Vertebrata</taxon>
        <taxon>Euteleostomi</taxon>
        <taxon>Mammalia</taxon>
        <taxon>Eutheria</taxon>
        <taxon>Laurasiatheria</taxon>
        <taxon>Artiodactyla</taxon>
        <taxon>Suina</taxon>
        <taxon>Suidae</taxon>
        <taxon>Sus</taxon>
    </lineage>
</organism>
<reference evidence="1" key="1">
    <citation type="submission" date="2025-08" db="UniProtKB">
        <authorList>
            <consortium name="Ensembl"/>
        </authorList>
    </citation>
    <scope>IDENTIFICATION</scope>
</reference>